<dbReference type="HAMAP" id="MF_02126">
    <property type="entry name" value="RF_methyltr_PrmC"/>
    <property type="match status" value="1"/>
</dbReference>
<gene>
    <name evidence="5" type="primary">prmC</name>
    <name evidence="8" type="ORF">METUNv1_03792</name>
</gene>
<reference evidence="8 9" key="1">
    <citation type="journal article" date="2011" name="J. Bacteriol.">
        <title>Genome sequence of Methyloversatilis universalis FAM5T, a methylotrophic representative of the order Rhodocyclales.</title>
        <authorList>
            <person name="Kittichotirat W."/>
            <person name="Good N.M."/>
            <person name="Hall R."/>
            <person name="Bringel F."/>
            <person name="Lajus A."/>
            <person name="Medigue C."/>
            <person name="Smalley N.E."/>
            <person name="Beck D."/>
            <person name="Bumgarner R."/>
            <person name="Vuilleumier S."/>
            <person name="Kalyuzhnaya M.G."/>
        </authorList>
    </citation>
    <scope>NUCLEOTIDE SEQUENCE [LARGE SCALE GENOMIC DNA]</scope>
    <source>
        <strain evidence="9">ATCC BAA-1314 / JCM 13912 / FAM5</strain>
    </source>
</reference>
<evidence type="ECO:0000256" key="4">
    <source>
        <dbReference type="ARBA" id="ARBA00048391"/>
    </source>
</evidence>
<protein>
    <recommendedName>
        <fullName evidence="5">Release factor glutamine methyltransferase</fullName>
        <shortName evidence="5">RF MTase</shortName>
        <ecNumber evidence="5">2.1.1.297</ecNumber>
    </recommendedName>
    <alternativeName>
        <fullName evidence="5">N5-glutamine methyltransferase PrmC</fullName>
    </alternativeName>
    <alternativeName>
        <fullName evidence="5">Protein-(glutamine-N5) MTase PrmC</fullName>
    </alternativeName>
    <alternativeName>
        <fullName evidence="5">Protein-glutamine N-methyltransferase PrmC</fullName>
    </alternativeName>
</protein>
<dbReference type="eggNOG" id="COG2890">
    <property type="taxonomic scope" value="Bacteria"/>
</dbReference>
<dbReference type="InterPro" id="IPR007848">
    <property type="entry name" value="Small_mtfrase_dom"/>
</dbReference>
<comment type="similarity">
    <text evidence="5">Belongs to the protein N5-glutamine methyltransferase family. PrmC subfamily.</text>
</comment>
<dbReference type="PANTHER" id="PTHR18895">
    <property type="entry name" value="HEMK METHYLTRANSFERASE"/>
    <property type="match status" value="1"/>
</dbReference>
<proteinExistence type="inferred from homology"/>
<dbReference type="InterPro" id="IPR019874">
    <property type="entry name" value="RF_methyltr_PrmC"/>
</dbReference>
<dbReference type="InterPro" id="IPR050320">
    <property type="entry name" value="N5-glutamine_MTase"/>
</dbReference>
<dbReference type="GO" id="GO:0032259">
    <property type="term" value="P:methylation"/>
    <property type="evidence" value="ECO:0007669"/>
    <property type="project" value="UniProtKB-KW"/>
</dbReference>
<dbReference type="GO" id="GO:0003676">
    <property type="term" value="F:nucleic acid binding"/>
    <property type="evidence" value="ECO:0007669"/>
    <property type="project" value="InterPro"/>
</dbReference>
<feature type="binding site" evidence="5">
    <location>
        <begin position="113"/>
        <end position="117"/>
    </location>
    <ligand>
        <name>S-adenosyl-L-methionine</name>
        <dbReference type="ChEBI" id="CHEBI:59789"/>
    </ligand>
</feature>
<dbReference type="NCBIfam" id="TIGR00536">
    <property type="entry name" value="hemK_fam"/>
    <property type="match status" value="1"/>
</dbReference>
<dbReference type="PANTHER" id="PTHR18895:SF74">
    <property type="entry name" value="MTRF1L RELEASE FACTOR GLUTAMINE METHYLTRANSFERASE"/>
    <property type="match status" value="1"/>
</dbReference>
<feature type="binding site" evidence="5">
    <location>
        <begin position="178"/>
        <end position="181"/>
    </location>
    <ligand>
        <name>substrate</name>
    </ligand>
</feature>
<evidence type="ECO:0000256" key="1">
    <source>
        <dbReference type="ARBA" id="ARBA00022603"/>
    </source>
</evidence>
<dbReference type="FunFam" id="3.40.50.150:FF:000053">
    <property type="entry name" value="Release factor glutamine methyltransferase"/>
    <property type="match status" value="1"/>
</dbReference>
<accession>F5RHJ5</accession>
<dbReference type="Pfam" id="PF17827">
    <property type="entry name" value="PrmC_N"/>
    <property type="match status" value="1"/>
</dbReference>
<comment type="caution">
    <text evidence="8">The sequence shown here is derived from an EMBL/GenBank/DDBJ whole genome shotgun (WGS) entry which is preliminary data.</text>
</comment>
<dbReference type="EMBL" id="AFHG01000059">
    <property type="protein sequence ID" value="EGK69827.1"/>
    <property type="molecule type" value="Genomic_DNA"/>
</dbReference>
<evidence type="ECO:0000256" key="5">
    <source>
        <dbReference type="HAMAP-Rule" id="MF_02126"/>
    </source>
</evidence>
<keyword evidence="2 5" id="KW-0808">Transferase</keyword>
<dbReference type="OrthoDB" id="9800643at2"/>
<dbReference type="Proteomes" id="UP000005019">
    <property type="component" value="Unassembled WGS sequence"/>
</dbReference>
<dbReference type="AlphaFoldDB" id="F5RHJ5"/>
<feature type="binding site" evidence="5">
    <location>
        <position position="136"/>
    </location>
    <ligand>
        <name>S-adenosyl-L-methionine</name>
        <dbReference type="ChEBI" id="CHEBI:59789"/>
    </ligand>
</feature>
<dbReference type="CDD" id="cd02440">
    <property type="entry name" value="AdoMet_MTases"/>
    <property type="match status" value="1"/>
</dbReference>
<keyword evidence="3 5" id="KW-0949">S-adenosyl-L-methionine</keyword>
<feature type="binding site" evidence="5">
    <location>
        <position position="178"/>
    </location>
    <ligand>
        <name>S-adenosyl-L-methionine</name>
        <dbReference type="ChEBI" id="CHEBI:59789"/>
    </ligand>
</feature>
<keyword evidence="1 5" id="KW-0489">Methyltransferase</keyword>
<comment type="function">
    <text evidence="5">Methylates the class 1 translation termination release factors RF1/PrfA and RF2/PrfB on the glutamine residue of the universally conserved GGQ motif.</text>
</comment>
<dbReference type="EC" id="2.1.1.297" evidence="5"/>
<dbReference type="STRING" id="1000565.METUNv1_03792"/>
<dbReference type="NCBIfam" id="TIGR03534">
    <property type="entry name" value="RF_mod_PrmC"/>
    <property type="match status" value="1"/>
</dbReference>
<name>F5RHJ5_METUF</name>
<dbReference type="Gene3D" id="3.40.50.150">
    <property type="entry name" value="Vaccinia Virus protein VP39"/>
    <property type="match status" value="1"/>
</dbReference>
<dbReference type="InterPro" id="IPR040758">
    <property type="entry name" value="PrmC_N"/>
</dbReference>
<comment type="catalytic activity">
    <reaction evidence="4 5">
        <text>L-glutaminyl-[peptide chain release factor] + S-adenosyl-L-methionine = N(5)-methyl-L-glutaminyl-[peptide chain release factor] + S-adenosyl-L-homocysteine + H(+)</text>
        <dbReference type="Rhea" id="RHEA:42896"/>
        <dbReference type="Rhea" id="RHEA-COMP:10271"/>
        <dbReference type="Rhea" id="RHEA-COMP:10272"/>
        <dbReference type="ChEBI" id="CHEBI:15378"/>
        <dbReference type="ChEBI" id="CHEBI:30011"/>
        <dbReference type="ChEBI" id="CHEBI:57856"/>
        <dbReference type="ChEBI" id="CHEBI:59789"/>
        <dbReference type="ChEBI" id="CHEBI:61891"/>
        <dbReference type="EC" id="2.1.1.297"/>
    </reaction>
</comment>
<dbReference type="Gene3D" id="1.10.8.10">
    <property type="entry name" value="DNA helicase RuvA subunit, C-terminal domain"/>
    <property type="match status" value="1"/>
</dbReference>
<evidence type="ECO:0000313" key="9">
    <source>
        <dbReference type="Proteomes" id="UP000005019"/>
    </source>
</evidence>
<dbReference type="RefSeq" id="WP_008064397.1">
    <property type="nucleotide sequence ID" value="NZ_AFHG01000059.1"/>
</dbReference>
<dbReference type="InterPro" id="IPR004556">
    <property type="entry name" value="HemK-like"/>
</dbReference>
<feature type="binding site" evidence="5">
    <location>
        <position position="163"/>
    </location>
    <ligand>
        <name>S-adenosyl-L-methionine</name>
        <dbReference type="ChEBI" id="CHEBI:59789"/>
    </ligand>
</feature>
<sequence length="274" mass="29299">MTLDDWLREARARIDSRDAQVLAAHALGCDRAGLIARGLDPLADPARATLDRLLERRAAGEPVAYLVGRREFFGLDIAVGPGVLIPRPDTEVLVERALECIAALPAPRVLDAGTGSGAIALAIKAQCPRGRVQALDRSEAALAIARDNGRRLGLEVGWIASNWLEAVAGEEFDCIVSNPPYIRTGDPHLAQGDLRFEPPSALASGEDGLDDLRILCRQAPPRLAEGGWLLCEHGYDQAPAVRALMRCAGLADVASWRDIAGIERVSGGRRRGGD</sequence>
<dbReference type="InterPro" id="IPR029063">
    <property type="entry name" value="SAM-dependent_MTases_sf"/>
</dbReference>
<evidence type="ECO:0000256" key="2">
    <source>
        <dbReference type="ARBA" id="ARBA00022679"/>
    </source>
</evidence>
<evidence type="ECO:0000259" key="6">
    <source>
        <dbReference type="Pfam" id="PF05175"/>
    </source>
</evidence>
<feature type="domain" description="Methyltransferase small" evidence="6">
    <location>
        <begin position="99"/>
        <end position="183"/>
    </location>
</feature>
<evidence type="ECO:0000313" key="8">
    <source>
        <dbReference type="EMBL" id="EGK69827.1"/>
    </source>
</evidence>
<dbReference type="PROSITE" id="PS00092">
    <property type="entry name" value="N6_MTASE"/>
    <property type="match status" value="1"/>
</dbReference>
<dbReference type="InterPro" id="IPR002052">
    <property type="entry name" value="DNA_methylase_N6_adenine_CS"/>
</dbReference>
<dbReference type="Pfam" id="PF05175">
    <property type="entry name" value="MTS"/>
    <property type="match status" value="1"/>
</dbReference>
<feature type="domain" description="Release factor glutamine methyltransferase N-terminal" evidence="7">
    <location>
        <begin position="7"/>
        <end position="68"/>
    </location>
</feature>
<evidence type="ECO:0000256" key="3">
    <source>
        <dbReference type="ARBA" id="ARBA00022691"/>
    </source>
</evidence>
<dbReference type="GO" id="GO:0102559">
    <property type="term" value="F:peptide chain release factor N(5)-glutamine methyltransferase activity"/>
    <property type="evidence" value="ECO:0007669"/>
    <property type="project" value="UniProtKB-EC"/>
</dbReference>
<keyword evidence="9" id="KW-1185">Reference proteome</keyword>
<dbReference type="SUPFAM" id="SSF53335">
    <property type="entry name" value="S-adenosyl-L-methionine-dependent methyltransferases"/>
    <property type="match status" value="1"/>
</dbReference>
<organism evidence="8 9">
    <name type="scientific">Methyloversatilis universalis (strain ATCC BAA-1314 / DSM 25237 / JCM 13912 / CCUG 52030 / FAM5)</name>
    <dbReference type="NCBI Taxonomy" id="1000565"/>
    <lineage>
        <taxon>Bacteria</taxon>
        <taxon>Pseudomonadati</taxon>
        <taxon>Pseudomonadota</taxon>
        <taxon>Betaproteobacteria</taxon>
        <taxon>Nitrosomonadales</taxon>
        <taxon>Sterolibacteriaceae</taxon>
        <taxon>Methyloversatilis</taxon>
    </lineage>
</organism>
<evidence type="ECO:0000259" key="7">
    <source>
        <dbReference type="Pfam" id="PF17827"/>
    </source>
</evidence>